<dbReference type="EMBL" id="JAACJO010000002">
    <property type="protein sequence ID" value="KAF5362286.1"/>
    <property type="molecule type" value="Genomic_DNA"/>
</dbReference>
<accession>A0A8H5LM58</accession>
<dbReference type="Proteomes" id="UP000559027">
    <property type="component" value="Unassembled WGS sequence"/>
</dbReference>
<organism evidence="1 2">
    <name type="scientific">Leucocoprinus leucothites</name>
    <dbReference type="NCBI Taxonomy" id="201217"/>
    <lineage>
        <taxon>Eukaryota</taxon>
        <taxon>Fungi</taxon>
        <taxon>Dikarya</taxon>
        <taxon>Basidiomycota</taxon>
        <taxon>Agaricomycotina</taxon>
        <taxon>Agaricomycetes</taxon>
        <taxon>Agaricomycetidae</taxon>
        <taxon>Agaricales</taxon>
        <taxon>Agaricineae</taxon>
        <taxon>Agaricaceae</taxon>
        <taxon>Leucocoprinus</taxon>
    </lineage>
</organism>
<protein>
    <submittedName>
        <fullName evidence="1">Uncharacterized protein</fullName>
    </submittedName>
</protein>
<evidence type="ECO:0000313" key="2">
    <source>
        <dbReference type="Proteomes" id="UP000559027"/>
    </source>
</evidence>
<sequence length="227" mass="25080">MYHCWDRKYGTPLPITRQVLPGDVGNFDRSGNFGVFFNIYDSGRGALPLKDPSPPIDCDIQETYIGDSSTRLLNIVLVSHPAHPSNYRLFLKGGSTRFMFLVPDASQKAFKNPSVVREYANAQSALWYKHVASVFGFENMDLVLIESVVESSTRTYFASCPISTSKSNPEAPIILALATGDINMSLHNTENNEDHYLLHQLAPKNSPAGPHVAYVGAIPLPKPSLNR</sequence>
<name>A0A8H5LM58_9AGAR</name>
<gene>
    <name evidence="1" type="ORF">D9756_002107</name>
</gene>
<keyword evidence="2" id="KW-1185">Reference proteome</keyword>
<dbReference type="AlphaFoldDB" id="A0A8H5LM58"/>
<comment type="caution">
    <text evidence="1">The sequence shown here is derived from an EMBL/GenBank/DDBJ whole genome shotgun (WGS) entry which is preliminary data.</text>
</comment>
<proteinExistence type="predicted"/>
<reference evidence="1 2" key="1">
    <citation type="journal article" date="2020" name="ISME J.">
        <title>Uncovering the hidden diversity of litter-decomposition mechanisms in mushroom-forming fungi.</title>
        <authorList>
            <person name="Floudas D."/>
            <person name="Bentzer J."/>
            <person name="Ahren D."/>
            <person name="Johansson T."/>
            <person name="Persson P."/>
            <person name="Tunlid A."/>
        </authorList>
    </citation>
    <scope>NUCLEOTIDE SEQUENCE [LARGE SCALE GENOMIC DNA]</scope>
    <source>
        <strain evidence="1 2">CBS 146.42</strain>
    </source>
</reference>
<evidence type="ECO:0000313" key="1">
    <source>
        <dbReference type="EMBL" id="KAF5362286.1"/>
    </source>
</evidence>